<evidence type="ECO:0000313" key="1">
    <source>
        <dbReference type="EMBL" id="JAR91704.1"/>
    </source>
</evidence>
<sequence>VSTEDLHHDSAYACLALQKLREWVDDNLAVYSHLTYVSDGAASHFKNCFQLHEFPQKNVFHKAQWLFSATGLGKNACDGVGGLVKHQATLHNLRQLPGKAIQSANCMVNSLSQKLKGVNFTLLDKDELVEFRERKHEECLGVRAFPGVQSRHVWLCKTSEASTCPWKNLQVHTFRICLRQNLSYFETYEGRSVLYMMCNLFYLMYNLL</sequence>
<dbReference type="PANTHER" id="PTHR46601">
    <property type="entry name" value="ULP_PROTEASE DOMAIN-CONTAINING PROTEIN"/>
    <property type="match status" value="1"/>
</dbReference>
<proteinExistence type="predicted"/>
<protein>
    <submittedName>
        <fullName evidence="1">Uncharacterized protein</fullName>
    </submittedName>
</protein>
<reference evidence="1" key="1">
    <citation type="journal article" date="2018" name="PLoS Negl. Trop. Dis.">
        <title>Sialome diversity of ticks revealed by RNAseq of single tick salivary glands.</title>
        <authorList>
            <person name="Perner J."/>
            <person name="Kropackova S."/>
            <person name="Kopacek P."/>
            <person name="Ribeiro J.M."/>
        </authorList>
    </citation>
    <scope>NUCLEOTIDE SEQUENCE</scope>
    <source>
        <strain evidence="1">Siblings of single egg batch collected in Ceske Budejovice</strain>
        <tissue evidence="1">Salivary glands</tissue>
    </source>
</reference>
<dbReference type="AlphaFoldDB" id="A0A147BLQ9"/>
<organism evidence="1">
    <name type="scientific">Ixodes ricinus</name>
    <name type="common">Common tick</name>
    <name type="synonym">Acarus ricinus</name>
    <dbReference type="NCBI Taxonomy" id="34613"/>
    <lineage>
        <taxon>Eukaryota</taxon>
        <taxon>Metazoa</taxon>
        <taxon>Ecdysozoa</taxon>
        <taxon>Arthropoda</taxon>
        <taxon>Chelicerata</taxon>
        <taxon>Arachnida</taxon>
        <taxon>Acari</taxon>
        <taxon>Parasitiformes</taxon>
        <taxon>Ixodida</taxon>
        <taxon>Ixodoidea</taxon>
        <taxon>Ixodidae</taxon>
        <taxon>Ixodinae</taxon>
        <taxon>Ixodes</taxon>
    </lineage>
</organism>
<accession>A0A147BLQ9</accession>
<feature type="non-terminal residue" evidence="1">
    <location>
        <position position="1"/>
    </location>
</feature>
<dbReference type="EMBL" id="GEGO01003700">
    <property type="protein sequence ID" value="JAR91704.1"/>
    <property type="molecule type" value="Transcribed_RNA"/>
</dbReference>
<name>A0A147BLQ9_IXORI</name>
<dbReference type="PANTHER" id="PTHR46601:SF1">
    <property type="entry name" value="ADF-H DOMAIN-CONTAINING PROTEIN"/>
    <property type="match status" value="1"/>
</dbReference>